<feature type="chain" id="PRO_5046534201" evidence="2">
    <location>
        <begin position="23"/>
        <end position="227"/>
    </location>
</feature>
<keyword evidence="4" id="KW-1185">Reference proteome</keyword>
<gene>
    <name evidence="3" type="ORF">CVLEPA_LOCUS738</name>
</gene>
<dbReference type="Gene3D" id="2.10.60.10">
    <property type="entry name" value="CD59"/>
    <property type="match status" value="1"/>
</dbReference>
<keyword evidence="1" id="KW-0812">Transmembrane</keyword>
<evidence type="ECO:0000313" key="3">
    <source>
        <dbReference type="EMBL" id="CAK8671693.1"/>
    </source>
</evidence>
<feature type="signal peptide" evidence="2">
    <location>
        <begin position="1"/>
        <end position="22"/>
    </location>
</feature>
<accession>A0ABP0EW89</accession>
<evidence type="ECO:0000313" key="4">
    <source>
        <dbReference type="Proteomes" id="UP001642483"/>
    </source>
</evidence>
<keyword evidence="1" id="KW-0472">Membrane</keyword>
<sequence length="227" mass="25345">MTGIVNLICFLLFFVVSSIVWAQETEFRCAFVRRNMSNIASFFFERYSELPHETEVCHGVKICRSTWVQDGARVVILRQGCAKSVVGVQDPYSQLCRTTACVPYYIHHPDTNFCPIGPQASCCCNEPMCNMNVKPYNRPCRVPPLPKNNTIKYGRPVKSSSNFTTLLFIVLGCVAVGALCFWGCLFGFVMGSSRCISISCPNLKLNKDRTTTTPNITTNAPVKTEIV</sequence>
<keyword evidence="1" id="KW-1133">Transmembrane helix</keyword>
<keyword evidence="2" id="KW-0732">Signal</keyword>
<comment type="caution">
    <text evidence="3">The sequence shown here is derived from an EMBL/GenBank/DDBJ whole genome shotgun (WGS) entry which is preliminary data.</text>
</comment>
<feature type="transmembrane region" description="Helical" evidence="1">
    <location>
        <begin position="166"/>
        <end position="189"/>
    </location>
</feature>
<dbReference type="InterPro" id="IPR045860">
    <property type="entry name" value="Snake_toxin-like_sf"/>
</dbReference>
<name>A0ABP0EW89_CLALP</name>
<dbReference type="EMBL" id="CAWYQH010000001">
    <property type="protein sequence ID" value="CAK8671693.1"/>
    <property type="molecule type" value="Genomic_DNA"/>
</dbReference>
<evidence type="ECO:0000256" key="1">
    <source>
        <dbReference type="SAM" id="Phobius"/>
    </source>
</evidence>
<proteinExistence type="predicted"/>
<dbReference type="Proteomes" id="UP001642483">
    <property type="component" value="Unassembled WGS sequence"/>
</dbReference>
<evidence type="ECO:0000256" key="2">
    <source>
        <dbReference type="SAM" id="SignalP"/>
    </source>
</evidence>
<reference evidence="3 4" key="1">
    <citation type="submission" date="2024-02" db="EMBL/GenBank/DDBJ databases">
        <authorList>
            <person name="Daric V."/>
            <person name="Darras S."/>
        </authorList>
    </citation>
    <scope>NUCLEOTIDE SEQUENCE [LARGE SCALE GENOMIC DNA]</scope>
</reference>
<protein>
    <submittedName>
        <fullName evidence="3">Uncharacterized protein</fullName>
    </submittedName>
</protein>
<organism evidence="3 4">
    <name type="scientific">Clavelina lepadiformis</name>
    <name type="common">Light-bulb sea squirt</name>
    <name type="synonym">Ascidia lepadiformis</name>
    <dbReference type="NCBI Taxonomy" id="159417"/>
    <lineage>
        <taxon>Eukaryota</taxon>
        <taxon>Metazoa</taxon>
        <taxon>Chordata</taxon>
        <taxon>Tunicata</taxon>
        <taxon>Ascidiacea</taxon>
        <taxon>Aplousobranchia</taxon>
        <taxon>Clavelinidae</taxon>
        <taxon>Clavelina</taxon>
    </lineage>
</organism>